<dbReference type="Gene3D" id="1.10.8.10">
    <property type="entry name" value="DNA helicase RuvA subunit, C-terminal domain"/>
    <property type="match status" value="1"/>
</dbReference>
<dbReference type="PANTHER" id="PTHR18895">
    <property type="entry name" value="HEMK METHYLTRANSFERASE"/>
    <property type="match status" value="1"/>
</dbReference>
<dbReference type="GO" id="GO:0032259">
    <property type="term" value="P:methylation"/>
    <property type="evidence" value="ECO:0007669"/>
    <property type="project" value="UniProtKB-KW"/>
</dbReference>
<dbReference type="Pfam" id="PF05175">
    <property type="entry name" value="MTS"/>
    <property type="match status" value="1"/>
</dbReference>
<keyword evidence="4" id="KW-0949">S-adenosyl-L-methionine</keyword>
<accession>A0A9E2P042</accession>
<dbReference type="Proteomes" id="UP000823865">
    <property type="component" value="Unassembled WGS sequence"/>
</dbReference>
<feature type="domain" description="Methyltransferase small" evidence="6">
    <location>
        <begin position="112"/>
        <end position="196"/>
    </location>
</feature>
<protein>
    <recommendedName>
        <fullName evidence="1">peptide chain release factor N(5)-glutamine methyltransferase</fullName>
        <ecNumber evidence="1">2.1.1.297</ecNumber>
    </recommendedName>
</protein>
<feature type="domain" description="Release factor glutamine methyltransferase N-terminal" evidence="7">
    <location>
        <begin position="19"/>
        <end position="74"/>
    </location>
</feature>
<dbReference type="InterPro" id="IPR040758">
    <property type="entry name" value="PrmC_N"/>
</dbReference>
<comment type="caution">
    <text evidence="8">The sequence shown here is derived from an EMBL/GenBank/DDBJ whole genome shotgun (WGS) entry which is preliminary data.</text>
</comment>
<reference evidence="8" key="1">
    <citation type="journal article" date="2021" name="PeerJ">
        <title>Extensive microbial diversity within the chicken gut microbiome revealed by metagenomics and culture.</title>
        <authorList>
            <person name="Gilroy R."/>
            <person name="Ravi A."/>
            <person name="Getino M."/>
            <person name="Pursley I."/>
            <person name="Horton D.L."/>
            <person name="Alikhan N.F."/>
            <person name="Baker D."/>
            <person name="Gharbi K."/>
            <person name="Hall N."/>
            <person name="Watson M."/>
            <person name="Adriaenssens E.M."/>
            <person name="Foster-Nyarko E."/>
            <person name="Jarju S."/>
            <person name="Secka A."/>
            <person name="Antonio M."/>
            <person name="Oren A."/>
            <person name="Chaudhuri R.R."/>
            <person name="La Ragione R."/>
            <person name="Hildebrand F."/>
            <person name="Pallen M.J."/>
        </authorList>
    </citation>
    <scope>NUCLEOTIDE SEQUENCE</scope>
    <source>
        <strain evidence="8">G3-2149</strain>
    </source>
</reference>
<dbReference type="SUPFAM" id="SSF53335">
    <property type="entry name" value="S-adenosyl-L-methionine-dependent methyltransferases"/>
    <property type="match status" value="1"/>
</dbReference>
<keyword evidence="3 8" id="KW-0808">Transferase</keyword>
<dbReference type="PANTHER" id="PTHR18895:SF74">
    <property type="entry name" value="MTRF1L RELEASE FACTOR GLUTAMINE METHYLTRANSFERASE"/>
    <property type="match status" value="1"/>
</dbReference>
<evidence type="ECO:0000256" key="2">
    <source>
        <dbReference type="ARBA" id="ARBA00022603"/>
    </source>
</evidence>
<dbReference type="NCBIfam" id="TIGR00536">
    <property type="entry name" value="hemK_fam"/>
    <property type="match status" value="1"/>
</dbReference>
<evidence type="ECO:0000256" key="3">
    <source>
        <dbReference type="ARBA" id="ARBA00022679"/>
    </source>
</evidence>
<comment type="catalytic activity">
    <reaction evidence="5">
        <text>L-glutaminyl-[peptide chain release factor] + S-adenosyl-L-methionine = N(5)-methyl-L-glutaminyl-[peptide chain release factor] + S-adenosyl-L-homocysteine + H(+)</text>
        <dbReference type="Rhea" id="RHEA:42896"/>
        <dbReference type="Rhea" id="RHEA-COMP:10271"/>
        <dbReference type="Rhea" id="RHEA-COMP:10272"/>
        <dbReference type="ChEBI" id="CHEBI:15378"/>
        <dbReference type="ChEBI" id="CHEBI:30011"/>
        <dbReference type="ChEBI" id="CHEBI:57856"/>
        <dbReference type="ChEBI" id="CHEBI:59789"/>
        <dbReference type="ChEBI" id="CHEBI:61891"/>
        <dbReference type="EC" id="2.1.1.297"/>
    </reaction>
</comment>
<evidence type="ECO:0000259" key="7">
    <source>
        <dbReference type="Pfam" id="PF17827"/>
    </source>
</evidence>
<dbReference type="AlphaFoldDB" id="A0A9E2P042"/>
<dbReference type="CDD" id="cd02440">
    <property type="entry name" value="AdoMet_MTases"/>
    <property type="match status" value="1"/>
</dbReference>
<dbReference type="InterPro" id="IPR029063">
    <property type="entry name" value="SAM-dependent_MTases_sf"/>
</dbReference>
<organism evidence="8 9">
    <name type="scientific">Candidatus Paraprevotella stercoravium</name>
    <dbReference type="NCBI Taxonomy" id="2838725"/>
    <lineage>
        <taxon>Bacteria</taxon>
        <taxon>Pseudomonadati</taxon>
        <taxon>Bacteroidota</taxon>
        <taxon>Bacteroidia</taxon>
        <taxon>Bacteroidales</taxon>
        <taxon>Prevotellaceae</taxon>
        <taxon>Paraprevotella</taxon>
    </lineage>
</organism>
<evidence type="ECO:0000313" key="9">
    <source>
        <dbReference type="Proteomes" id="UP000823865"/>
    </source>
</evidence>
<dbReference type="EC" id="2.1.1.297" evidence="1"/>
<evidence type="ECO:0000313" key="8">
    <source>
        <dbReference type="EMBL" id="MBU3852409.1"/>
    </source>
</evidence>
<dbReference type="NCBIfam" id="TIGR03534">
    <property type="entry name" value="RF_mod_PrmC"/>
    <property type="match status" value="1"/>
</dbReference>
<reference evidence="8" key="2">
    <citation type="submission" date="2021-04" db="EMBL/GenBank/DDBJ databases">
        <authorList>
            <person name="Gilroy R."/>
        </authorList>
    </citation>
    <scope>NUCLEOTIDE SEQUENCE</scope>
    <source>
        <strain evidence="8">G3-2149</strain>
    </source>
</reference>
<gene>
    <name evidence="8" type="primary">prmC</name>
    <name evidence="8" type="ORF">H9789_01005</name>
</gene>
<dbReference type="EMBL" id="JAHLFU010000017">
    <property type="protein sequence ID" value="MBU3852409.1"/>
    <property type="molecule type" value="Genomic_DNA"/>
</dbReference>
<dbReference type="Pfam" id="PF17827">
    <property type="entry name" value="PrmC_N"/>
    <property type="match status" value="1"/>
</dbReference>
<dbReference type="InterPro" id="IPR007848">
    <property type="entry name" value="Small_mtfrase_dom"/>
</dbReference>
<evidence type="ECO:0000256" key="1">
    <source>
        <dbReference type="ARBA" id="ARBA00012771"/>
    </source>
</evidence>
<sequence>MKKEQQYLQDKLLTCYSATEAAAIARWVFETRFHYSRLDYCLGKDRDFSKEERDDFENIVCRLLENEPVQYVLGETDFCDQKFLVNHHVLIPRPETEELVRWIASDLSPFPAASRILDLGTGSGCIAISLSSLLSQAVISACDISEDALDIARKNARNQNVAVSFFQEDILHPHHLLSGAVWDVWVSNPPYICERERKDMSRNVLDYEPSTALFVPDEDPLLFYRAIARLGLKGLCPGGFLYFEINRAYGELTRQMLEEMGYQEIQVRQDQFGNDRMIKCRR</sequence>
<name>A0A9E2P042_9BACT</name>
<dbReference type="InterPro" id="IPR004556">
    <property type="entry name" value="HemK-like"/>
</dbReference>
<dbReference type="Gene3D" id="3.40.50.150">
    <property type="entry name" value="Vaccinia Virus protein VP39"/>
    <property type="match status" value="1"/>
</dbReference>
<dbReference type="InterPro" id="IPR050320">
    <property type="entry name" value="N5-glutamine_MTase"/>
</dbReference>
<evidence type="ECO:0000256" key="4">
    <source>
        <dbReference type="ARBA" id="ARBA00022691"/>
    </source>
</evidence>
<keyword evidence="2 8" id="KW-0489">Methyltransferase</keyword>
<evidence type="ECO:0000259" key="6">
    <source>
        <dbReference type="Pfam" id="PF05175"/>
    </source>
</evidence>
<evidence type="ECO:0000256" key="5">
    <source>
        <dbReference type="ARBA" id="ARBA00048391"/>
    </source>
</evidence>
<dbReference type="GO" id="GO:0102559">
    <property type="term" value="F:peptide chain release factor N(5)-glutamine methyltransferase activity"/>
    <property type="evidence" value="ECO:0007669"/>
    <property type="project" value="UniProtKB-EC"/>
</dbReference>
<proteinExistence type="predicted"/>
<dbReference type="InterPro" id="IPR019874">
    <property type="entry name" value="RF_methyltr_PrmC"/>
</dbReference>